<dbReference type="EMBL" id="JTDB02000004">
    <property type="protein sequence ID" value="NLP62826.1"/>
    <property type="molecule type" value="Genomic_DNA"/>
</dbReference>
<keyword evidence="2" id="KW-1185">Reference proteome</keyword>
<sequence>MINMLLHPDGSGGALQESRRMFEVDVSLLTHESKRVRLRDAGGEHGLVAVGVGRAGGRGFQLLHRFAALSERLDAAGVNLVFVYPAQSARHVQDALSVMAARYRNKPCLLLDEAGLFFGDTLPPQRHSVMRFDRHMACVETLEIDARETDWDSRLGEFLAGVLADSA</sequence>
<gene>
    <name evidence="1" type="ORF">NH14_016955</name>
</gene>
<dbReference type="OrthoDB" id="9024326at2"/>
<reference evidence="1" key="2">
    <citation type="submission" date="2020-04" db="EMBL/GenBank/DDBJ databases">
        <authorList>
            <person name="Alexandrino P."/>
            <person name="Mendonca T."/>
            <person name="Guaman L."/>
            <person name="Cherix J."/>
            <person name="Lozano-Sakalauskas G."/>
            <person name="Fujita A."/>
            <person name="Filho E.R."/>
            <person name="Long P."/>
            <person name="Padilla G."/>
            <person name="Taciro M.K."/>
            <person name="Gomez J.G."/>
            <person name="Silva L.F."/>
            <person name="Torres M."/>
        </authorList>
    </citation>
    <scope>NUCLEOTIDE SEQUENCE</scope>
    <source>
        <strain evidence="1">LMG 19450</strain>
    </source>
</reference>
<evidence type="ECO:0000313" key="1">
    <source>
        <dbReference type="EMBL" id="NLP62826.1"/>
    </source>
</evidence>
<protein>
    <submittedName>
        <fullName evidence="1">Uncharacterized protein</fullName>
    </submittedName>
</protein>
<dbReference type="RefSeq" id="WP_161790839.1">
    <property type="nucleotide sequence ID" value="NZ_CADFGF010000008.1"/>
</dbReference>
<proteinExistence type="predicted"/>
<evidence type="ECO:0000313" key="2">
    <source>
        <dbReference type="Proteomes" id="UP000030460"/>
    </source>
</evidence>
<comment type="caution">
    <text evidence="1">The sequence shown here is derived from an EMBL/GenBank/DDBJ whole genome shotgun (WGS) entry which is preliminary data.</text>
</comment>
<accession>A0A8T6ZDH1</accession>
<organism evidence="1 2">
    <name type="scientific">Paraburkholderia sacchari</name>
    <dbReference type="NCBI Taxonomy" id="159450"/>
    <lineage>
        <taxon>Bacteria</taxon>
        <taxon>Pseudomonadati</taxon>
        <taxon>Pseudomonadota</taxon>
        <taxon>Betaproteobacteria</taxon>
        <taxon>Burkholderiales</taxon>
        <taxon>Burkholderiaceae</taxon>
        <taxon>Paraburkholderia</taxon>
    </lineage>
</organism>
<name>A0A8T6ZDH1_9BURK</name>
<dbReference type="Proteomes" id="UP000030460">
    <property type="component" value="Unassembled WGS sequence"/>
</dbReference>
<reference evidence="1" key="1">
    <citation type="journal article" date="2015" name="Genome Announc.">
        <title>Draft Genome Sequence of the Polyhydroxyalkanoate-Producing Bacterium Burkholderia sacchari LMG 19450 Isolated from Brazilian Sugarcane Plantation Soil.</title>
        <authorList>
            <person name="Alexandrino P.M."/>
            <person name="Mendonca T.T."/>
            <person name="Guaman Bautista L.P."/>
            <person name="Cherix J."/>
            <person name="Lozano-Sakalauskas G.C."/>
            <person name="Fujita A."/>
            <person name="Ramos Filho E."/>
            <person name="Long P."/>
            <person name="Padilla G."/>
            <person name="Taciro M.K."/>
            <person name="Gomez J.G."/>
            <person name="Silva L.F."/>
        </authorList>
    </citation>
    <scope>NUCLEOTIDE SEQUENCE</scope>
    <source>
        <strain evidence="1">LMG 19450</strain>
    </source>
</reference>
<dbReference type="AlphaFoldDB" id="A0A8T6ZDH1"/>